<evidence type="ECO:0000256" key="2">
    <source>
        <dbReference type="PROSITE-ProRule" id="PRU00176"/>
    </source>
</evidence>
<protein>
    <recommendedName>
        <fullName evidence="10">U2 snRNP-associated SURP motif-containing protein</fullName>
    </recommendedName>
</protein>
<evidence type="ECO:0000259" key="6">
    <source>
        <dbReference type="PROSITE" id="PS50128"/>
    </source>
</evidence>
<dbReference type="InterPro" id="IPR013170">
    <property type="entry name" value="mRNA_splic_Cwf21_dom"/>
</dbReference>
<dbReference type="InterPro" id="IPR000504">
    <property type="entry name" value="RRM_dom"/>
</dbReference>
<evidence type="ECO:0008006" key="10">
    <source>
        <dbReference type="Google" id="ProtNLM"/>
    </source>
</evidence>
<dbReference type="PANTHER" id="PTHR23140">
    <property type="entry name" value="RNA PROCESSING PROTEIN LD23810P"/>
    <property type="match status" value="1"/>
</dbReference>
<feature type="compositionally biased region" description="Basic residues" evidence="4">
    <location>
        <begin position="945"/>
        <end position="979"/>
    </location>
</feature>
<dbReference type="Gene3D" id="6.10.140.420">
    <property type="match status" value="1"/>
</dbReference>
<feature type="region of interest" description="Disordered" evidence="4">
    <location>
        <begin position="859"/>
        <end position="1012"/>
    </location>
</feature>
<dbReference type="InterPro" id="IPR035967">
    <property type="entry name" value="SWAP/Surp_sf"/>
</dbReference>
<feature type="compositionally biased region" description="Low complexity" evidence="4">
    <location>
        <begin position="502"/>
        <end position="522"/>
    </location>
</feature>
<evidence type="ECO:0000259" key="7">
    <source>
        <dbReference type="PROSITE" id="PS51391"/>
    </source>
</evidence>
<proteinExistence type="predicted"/>
<dbReference type="Pfam" id="PF00076">
    <property type="entry name" value="RRM_1"/>
    <property type="match status" value="1"/>
</dbReference>
<dbReference type="Pfam" id="PF01805">
    <property type="entry name" value="Surp"/>
    <property type="match status" value="1"/>
</dbReference>
<evidence type="ECO:0000313" key="9">
    <source>
        <dbReference type="Proteomes" id="UP001159427"/>
    </source>
</evidence>
<evidence type="ECO:0000256" key="4">
    <source>
        <dbReference type="SAM" id="MobiDB-lite"/>
    </source>
</evidence>
<feature type="region of interest" description="Disordered" evidence="4">
    <location>
        <begin position="737"/>
        <end position="822"/>
    </location>
</feature>
<keyword evidence="3" id="KW-0175">Coiled coil</keyword>
<feature type="compositionally biased region" description="Basic and acidic residues" evidence="4">
    <location>
        <begin position="755"/>
        <end position="804"/>
    </location>
</feature>
<dbReference type="InterPro" id="IPR008942">
    <property type="entry name" value="ENTH_VHS"/>
</dbReference>
<dbReference type="InterPro" id="IPR000061">
    <property type="entry name" value="Surp"/>
</dbReference>
<feature type="compositionally biased region" description="Low complexity" evidence="4">
    <location>
        <begin position="911"/>
        <end position="923"/>
    </location>
</feature>
<dbReference type="Pfam" id="PF04818">
    <property type="entry name" value="CID"/>
    <property type="match status" value="1"/>
</dbReference>
<dbReference type="Gene3D" id="1.25.40.90">
    <property type="match status" value="1"/>
</dbReference>
<dbReference type="InterPro" id="IPR012677">
    <property type="entry name" value="Nucleotide-bd_a/b_plait_sf"/>
</dbReference>
<gene>
    <name evidence="8" type="ORF">PEVE_00039113</name>
</gene>
<feature type="domain" description="SURP motif" evidence="6">
    <location>
        <begin position="388"/>
        <end position="431"/>
    </location>
</feature>
<dbReference type="SUPFAM" id="SSF54928">
    <property type="entry name" value="RNA-binding domain, RBD"/>
    <property type="match status" value="1"/>
</dbReference>
<evidence type="ECO:0000313" key="8">
    <source>
        <dbReference type="EMBL" id="CAH3032824.1"/>
    </source>
</evidence>
<keyword evidence="9" id="KW-1185">Reference proteome</keyword>
<feature type="compositionally biased region" description="Basic and acidic residues" evidence="4">
    <location>
        <begin position="859"/>
        <end position="868"/>
    </location>
</feature>
<dbReference type="InterPro" id="IPR006569">
    <property type="entry name" value="CID_dom"/>
</dbReference>
<dbReference type="InterPro" id="IPR035009">
    <property type="entry name" value="SR140_RRM"/>
</dbReference>
<dbReference type="Pfam" id="PF08312">
    <property type="entry name" value="cwf21"/>
    <property type="match status" value="1"/>
</dbReference>
<dbReference type="SMART" id="SM00360">
    <property type="entry name" value="RRM"/>
    <property type="match status" value="1"/>
</dbReference>
<dbReference type="EMBL" id="CALNXI010000682">
    <property type="protein sequence ID" value="CAH3032824.1"/>
    <property type="molecule type" value="Genomic_DNA"/>
</dbReference>
<dbReference type="InterPro" id="IPR047488">
    <property type="entry name" value="SR140_cwf21"/>
</dbReference>
<feature type="coiled-coil region" evidence="3">
    <location>
        <begin position="147"/>
        <end position="174"/>
    </location>
</feature>
<feature type="domain" description="RRM" evidence="5">
    <location>
        <begin position="223"/>
        <end position="304"/>
    </location>
</feature>
<feature type="region of interest" description="Disordered" evidence="4">
    <location>
        <begin position="482"/>
        <end position="535"/>
    </location>
</feature>
<feature type="compositionally biased region" description="Pro residues" evidence="4">
    <location>
        <begin position="489"/>
        <end position="501"/>
    </location>
</feature>
<feature type="domain" description="CID" evidence="7">
    <location>
        <begin position="526"/>
        <end position="671"/>
    </location>
</feature>
<name>A0ABN8MTL6_9CNID</name>
<dbReference type="PANTHER" id="PTHR23140:SF0">
    <property type="entry name" value="U2 SNRNP-ASSOCIATED SURP MOTIF-CONTAINING PROTEIN"/>
    <property type="match status" value="1"/>
</dbReference>
<dbReference type="SUPFAM" id="SSF48464">
    <property type="entry name" value="ENTH/VHS domain"/>
    <property type="match status" value="1"/>
</dbReference>
<dbReference type="SMART" id="SM00582">
    <property type="entry name" value="RPR"/>
    <property type="match status" value="1"/>
</dbReference>
<evidence type="ECO:0000256" key="1">
    <source>
        <dbReference type="ARBA" id="ARBA00022884"/>
    </source>
</evidence>
<comment type="caution">
    <text evidence="8">The sequence shown here is derived from an EMBL/GenBank/DDBJ whole genome shotgun (WGS) entry which is preliminary data.</text>
</comment>
<feature type="compositionally biased region" description="Basic residues" evidence="4">
    <location>
        <begin position="884"/>
        <end position="903"/>
    </location>
</feature>
<dbReference type="Gene3D" id="3.30.70.330">
    <property type="match status" value="1"/>
</dbReference>
<dbReference type="Proteomes" id="UP001159427">
    <property type="component" value="Unassembled WGS sequence"/>
</dbReference>
<dbReference type="InterPro" id="IPR051485">
    <property type="entry name" value="SR-CTD_assoc_factor"/>
</dbReference>
<dbReference type="SUPFAM" id="SSF109905">
    <property type="entry name" value="Surp module (SWAP domain)"/>
    <property type="match status" value="1"/>
</dbReference>
<feature type="region of interest" description="Disordered" evidence="4">
    <location>
        <begin position="312"/>
        <end position="361"/>
    </location>
</feature>
<dbReference type="InterPro" id="IPR035979">
    <property type="entry name" value="RBD_domain_sf"/>
</dbReference>
<dbReference type="PROSITE" id="PS50128">
    <property type="entry name" value="SURP"/>
    <property type="match status" value="1"/>
</dbReference>
<organism evidence="8 9">
    <name type="scientific">Porites evermanni</name>
    <dbReference type="NCBI Taxonomy" id="104178"/>
    <lineage>
        <taxon>Eukaryota</taxon>
        <taxon>Metazoa</taxon>
        <taxon>Cnidaria</taxon>
        <taxon>Anthozoa</taxon>
        <taxon>Hexacorallia</taxon>
        <taxon>Scleractinia</taxon>
        <taxon>Fungiina</taxon>
        <taxon>Poritidae</taxon>
        <taxon>Porites</taxon>
    </lineage>
</organism>
<dbReference type="PROSITE" id="PS51391">
    <property type="entry name" value="CID"/>
    <property type="match status" value="1"/>
</dbReference>
<sequence>MRPPPIHHVMAAKQTDTSDKTLPWGLSPEALAPGSMKTISQSKLKSFSVGMMNAGLKKPSKSKQDVEEKKKKEAVECAEVFADFVASFEDSRAAGKTFVRGNTINPETKEETASLKAGALYKPMAKVTAAVMEEKIKTEFSQPKLEVKKKTKEKEKKKSNLELFKEELKRHQMEREIRHKIKKGDIADIPREVLDKMAPSLLVTPKEETFSYGSHDTGDPSTTNLYIGNINPAMTEEMLMRLFGKYGPLASVKIMWPRTEEEKARNRNCGFVAYMRRKDGEKALTALKGKEVMSYEMKLGWGKSVPIPPHPIYIPPEMQEDTTPPPPSGLPFNAQPDKKKDNYSSAPPPQGGGEEQTRDLDTNGFNKETLANAVVKVVIPTERNLLCLVHRMVEFVVREGPMFEAMIMNKELNNPMYRFLFDNQSPEHIYYRWKLFSILQGDSPTKWRTEKFKMFEGGSVWKPPQCHQYTMSAAAFNANKQPVPQVETPVPPPQAAAPPPTQSLSSSYSSGSRSTSAATSSRKNTLSNRQRDNLEDMLRDLTPERIKIAKCMVFCVKNADCAEEVVECIAESLSILETPLQVKVARLYLVSDILHNCSVKVPNVSYYRKGFQSFLPEIFGNLSASFKAINARMKAENFRKQVLRCLAAWMDWAVYTPDFLFNLENIFLGHTEKSSQSEASDQPLKPVYPLDESLGRNKVDIDGVPLDVDGVPLKVPDFDGVPIKSMDVDGVPLKAADIDGVPLSGSSNIDGVPMDSKKTSEKSRDKDVPHFASKWDRPEWERVEDPAPKPSVKEDSPKRPEETHASSVETPRVMEMDESRRKKLREVELKVAEYAQKLEAKGASDIALQCDIYRAKLMETVTPKEGREKKKKSSSHTSSPTDSKRKKSRSRSKSPSSKKRSRRSRSDSRSNSRSPSRSRSRSPLATSLTSLKHYDSRTPSPSSSRRSRSRSRSSSRGRGRSRSRSRSPGTKQRRKRSRSRSGTPVKKSSSRKKRSRSRSKSPSKKKSKKKKK</sequence>
<dbReference type="CDD" id="cd12223">
    <property type="entry name" value="RRM_SR140"/>
    <property type="match status" value="1"/>
</dbReference>
<feature type="region of interest" description="Disordered" evidence="4">
    <location>
        <begin position="1"/>
        <end position="24"/>
    </location>
</feature>
<evidence type="ECO:0000259" key="5">
    <source>
        <dbReference type="PROSITE" id="PS50102"/>
    </source>
</evidence>
<keyword evidence="1 2" id="KW-0694">RNA-binding</keyword>
<dbReference type="SMART" id="SM00648">
    <property type="entry name" value="SWAP"/>
    <property type="match status" value="1"/>
</dbReference>
<dbReference type="PROSITE" id="PS50102">
    <property type="entry name" value="RRM"/>
    <property type="match status" value="1"/>
</dbReference>
<reference evidence="8 9" key="1">
    <citation type="submission" date="2022-05" db="EMBL/GenBank/DDBJ databases">
        <authorList>
            <consortium name="Genoscope - CEA"/>
            <person name="William W."/>
        </authorList>
    </citation>
    <scope>NUCLEOTIDE SEQUENCE [LARGE SCALE GENOMIC DNA]</scope>
</reference>
<dbReference type="Gene3D" id="1.10.10.790">
    <property type="entry name" value="Surp module"/>
    <property type="match status" value="1"/>
</dbReference>
<evidence type="ECO:0000256" key="3">
    <source>
        <dbReference type="SAM" id="Coils"/>
    </source>
</evidence>
<accession>A0ABN8MTL6</accession>
<dbReference type="SMART" id="SM01115">
    <property type="entry name" value="cwf21"/>
    <property type="match status" value="1"/>
</dbReference>
<dbReference type="CDD" id="cd21370">
    <property type="entry name" value="cwf21_SR140"/>
    <property type="match status" value="1"/>
</dbReference>
<feature type="compositionally biased region" description="Basic residues" evidence="4">
    <location>
        <begin position="988"/>
        <end position="1012"/>
    </location>
</feature>
<feature type="compositionally biased region" description="Basic and acidic residues" evidence="4">
    <location>
        <begin position="812"/>
        <end position="822"/>
    </location>
</feature>